<reference evidence="12 13" key="1">
    <citation type="submission" date="2019-06" db="EMBL/GenBank/DDBJ databases">
        <authorList>
            <person name="Li M."/>
        </authorList>
    </citation>
    <scope>NUCLEOTIDE SEQUENCE [LARGE SCALE GENOMIC DNA]</scope>
    <source>
        <strain evidence="12 13">BGMRC6574</strain>
    </source>
</reference>
<dbReference type="GO" id="GO:0042026">
    <property type="term" value="P:protein refolding"/>
    <property type="evidence" value="ECO:0007669"/>
    <property type="project" value="UniProtKB-ARBA"/>
</dbReference>
<dbReference type="GO" id="GO:0005737">
    <property type="term" value="C:cytoplasm"/>
    <property type="evidence" value="ECO:0007669"/>
    <property type="project" value="UniProtKB-SubCell"/>
</dbReference>
<dbReference type="InterPro" id="IPR046357">
    <property type="entry name" value="PPIase_dom_sf"/>
</dbReference>
<dbReference type="InterPro" id="IPR001179">
    <property type="entry name" value="PPIase_FKBP_dom"/>
</dbReference>
<evidence type="ECO:0000256" key="2">
    <source>
        <dbReference type="ARBA" id="ARBA00004496"/>
    </source>
</evidence>
<evidence type="ECO:0000256" key="4">
    <source>
        <dbReference type="ARBA" id="ARBA00022490"/>
    </source>
</evidence>
<evidence type="ECO:0000313" key="12">
    <source>
        <dbReference type="EMBL" id="TPW32886.1"/>
    </source>
</evidence>
<dbReference type="GO" id="GO:0003755">
    <property type="term" value="F:peptidyl-prolyl cis-trans isomerase activity"/>
    <property type="evidence" value="ECO:0007669"/>
    <property type="project" value="UniProtKB-UniRule"/>
</dbReference>
<keyword evidence="13" id="KW-1185">Reference proteome</keyword>
<dbReference type="RefSeq" id="WP_141165189.1">
    <property type="nucleotide sequence ID" value="NZ_VHLH01000001.1"/>
</dbReference>
<keyword evidence="7 9" id="KW-0413">Isomerase</keyword>
<evidence type="ECO:0000256" key="8">
    <source>
        <dbReference type="ARBA" id="ARBA00037071"/>
    </source>
</evidence>
<evidence type="ECO:0000256" key="7">
    <source>
        <dbReference type="ARBA" id="ARBA00023235"/>
    </source>
</evidence>
<organism evidence="12 13">
    <name type="scientific">Pararhizobium mangrovi</name>
    <dbReference type="NCBI Taxonomy" id="2590452"/>
    <lineage>
        <taxon>Bacteria</taxon>
        <taxon>Pseudomonadati</taxon>
        <taxon>Pseudomonadota</taxon>
        <taxon>Alphaproteobacteria</taxon>
        <taxon>Hyphomicrobiales</taxon>
        <taxon>Rhizobiaceae</taxon>
        <taxon>Rhizobium/Agrobacterium group</taxon>
        <taxon>Pararhizobium</taxon>
    </lineage>
</organism>
<evidence type="ECO:0000256" key="9">
    <source>
        <dbReference type="PROSITE-ProRule" id="PRU00277"/>
    </source>
</evidence>
<evidence type="ECO:0000256" key="5">
    <source>
        <dbReference type="ARBA" id="ARBA00023110"/>
    </source>
</evidence>
<evidence type="ECO:0000256" key="1">
    <source>
        <dbReference type="ARBA" id="ARBA00000971"/>
    </source>
</evidence>
<dbReference type="EMBL" id="VHLH01000001">
    <property type="protein sequence ID" value="TPW32886.1"/>
    <property type="molecule type" value="Genomic_DNA"/>
</dbReference>
<feature type="domain" description="PPIase FKBP-type" evidence="11">
    <location>
        <begin position="7"/>
        <end position="84"/>
    </location>
</feature>
<evidence type="ECO:0000256" key="10">
    <source>
        <dbReference type="RuleBase" id="RU003915"/>
    </source>
</evidence>
<keyword evidence="5 9" id="KW-0697">Rotamase</keyword>
<keyword evidence="4" id="KW-0963">Cytoplasm</keyword>
<name>A0A506UHU5_9HYPH</name>
<proteinExistence type="inferred from homology"/>
<dbReference type="EC" id="5.2.1.8" evidence="10"/>
<comment type="similarity">
    <text evidence="3 10">Belongs to the FKBP-type PPIase family.</text>
</comment>
<dbReference type="PANTHER" id="PTHR47861">
    <property type="entry name" value="FKBP-TYPE PEPTIDYL-PROLYL CIS-TRANS ISOMERASE SLYD"/>
    <property type="match status" value="1"/>
</dbReference>
<dbReference type="OrthoDB" id="9808891at2"/>
<gene>
    <name evidence="12" type="ORF">FJU11_01290</name>
</gene>
<dbReference type="SUPFAM" id="SSF54534">
    <property type="entry name" value="FKBP-like"/>
    <property type="match status" value="1"/>
</dbReference>
<dbReference type="Pfam" id="PF00254">
    <property type="entry name" value="FKBP_C"/>
    <property type="match status" value="1"/>
</dbReference>
<protein>
    <recommendedName>
        <fullName evidence="10">Peptidyl-prolyl cis-trans isomerase</fullName>
        <ecNumber evidence="10">5.2.1.8</ecNumber>
    </recommendedName>
</protein>
<dbReference type="PROSITE" id="PS50059">
    <property type="entry name" value="FKBP_PPIASE"/>
    <property type="match status" value="1"/>
</dbReference>
<comment type="caution">
    <text evidence="12">The sequence shown here is derived from an EMBL/GenBank/DDBJ whole genome shotgun (WGS) entry which is preliminary data.</text>
</comment>
<dbReference type="PANTHER" id="PTHR47861:SF3">
    <property type="entry name" value="FKBP-TYPE PEPTIDYL-PROLYL CIS-TRANS ISOMERASE SLYD"/>
    <property type="match status" value="1"/>
</dbReference>
<comment type="catalytic activity">
    <reaction evidence="1 9 10">
        <text>[protein]-peptidylproline (omega=180) = [protein]-peptidylproline (omega=0)</text>
        <dbReference type="Rhea" id="RHEA:16237"/>
        <dbReference type="Rhea" id="RHEA-COMP:10747"/>
        <dbReference type="Rhea" id="RHEA-COMP:10748"/>
        <dbReference type="ChEBI" id="CHEBI:83833"/>
        <dbReference type="ChEBI" id="CHEBI:83834"/>
        <dbReference type="EC" id="5.2.1.8"/>
    </reaction>
</comment>
<comment type="function">
    <text evidence="8">Also involved in hydrogenase metallocenter assembly, probably by participating in the nickel insertion step. This function in hydrogenase biosynthesis requires chaperone activity and the presence of the metal-binding domain, but not PPIase activity.</text>
</comment>
<evidence type="ECO:0000313" key="13">
    <source>
        <dbReference type="Proteomes" id="UP000320314"/>
    </source>
</evidence>
<sequence length="145" mass="15551">MTKPEKGDTVRVHYTGRLSDGTEFDSSAGRDPLQFELGAGQIIDGLDREIAGMDEGAKQTVTVPAAEAYGDRRPEQVQELPRSAIPEEINPEPGMQLQATTQAGQPVPIVVTDVSEDTVTVDANHPLAGRDLVFDVELVEVIKAA</sequence>
<evidence type="ECO:0000259" key="11">
    <source>
        <dbReference type="PROSITE" id="PS50059"/>
    </source>
</evidence>
<comment type="subcellular location">
    <subcellularLocation>
        <location evidence="2">Cytoplasm</location>
    </subcellularLocation>
</comment>
<dbReference type="Proteomes" id="UP000320314">
    <property type="component" value="Unassembled WGS sequence"/>
</dbReference>
<dbReference type="AlphaFoldDB" id="A0A506UHU5"/>
<dbReference type="Gene3D" id="3.10.50.40">
    <property type="match status" value="1"/>
</dbReference>
<accession>A0A506UHU5</accession>
<keyword evidence="6" id="KW-0143">Chaperone</keyword>
<evidence type="ECO:0000256" key="6">
    <source>
        <dbReference type="ARBA" id="ARBA00023186"/>
    </source>
</evidence>
<evidence type="ECO:0000256" key="3">
    <source>
        <dbReference type="ARBA" id="ARBA00006577"/>
    </source>
</evidence>